<sequence>MPQVIHTLVAIDAVRPATKHTVTRTLTDPDAPGPDALLADDPLAFDLATYAGAVACGTFLRHSSQGRPRWVMGHSVGDIAALAVAEAITPATGARILHTRHTLLRNLPPPAAPDSAGMLALALPVAEVTALLAVTGLHHTRPAGDNAPGQTVVSGPSHELKILHALARTAKIRCTRLASRTGYHHPHLSAIAEEFHTYLRTVDLRTPTVPLYSSALAGPVHTPARLRELAGHHLTRPVQFQASLHDLHRQGVNVFIDTGPGALLSPLVRATLPTATVIAPLRGHAAPHLVERRLNACAPLTPPVRQHRSE</sequence>
<feature type="domain" description="Malonyl-CoA:ACP transacylase (MAT)" evidence="5">
    <location>
        <begin position="1"/>
        <end position="285"/>
    </location>
</feature>
<dbReference type="SUPFAM" id="SSF55048">
    <property type="entry name" value="Probable ACP-binding domain of malonyl-CoA ACP transacylase"/>
    <property type="match status" value="1"/>
</dbReference>
<evidence type="ECO:0000256" key="1">
    <source>
        <dbReference type="ARBA" id="ARBA00013258"/>
    </source>
</evidence>
<dbReference type="GO" id="GO:0006633">
    <property type="term" value="P:fatty acid biosynthetic process"/>
    <property type="evidence" value="ECO:0007669"/>
    <property type="project" value="TreeGrafter"/>
</dbReference>
<dbReference type="Proteomes" id="UP000608024">
    <property type="component" value="Unassembled WGS sequence"/>
</dbReference>
<keyword evidence="3 6" id="KW-0012">Acyltransferase</keyword>
<dbReference type="InterPro" id="IPR014043">
    <property type="entry name" value="Acyl_transferase_dom"/>
</dbReference>
<protein>
    <recommendedName>
        <fullName evidence="1">[acyl-carrier-protein] S-malonyltransferase</fullName>
        <ecNumber evidence="1">2.3.1.39</ecNumber>
    </recommendedName>
</protein>
<keyword evidence="2" id="KW-0808">Transferase</keyword>
<evidence type="ECO:0000256" key="3">
    <source>
        <dbReference type="ARBA" id="ARBA00023315"/>
    </source>
</evidence>
<dbReference type="EC" id="2.3.1.39" evidence="1"/>
<dbReference type="InterPro" id="IPR016035">
    <property type="entry name" value="Acyl_Trfase/lysoPLipase"/>
</dbReference>
<comment type="catalytic activity">
    <reaction evidence="4">
        <text>holo-[ACP] + malonyl-CoA = malonyl-[ACP] + CoA</text>
        <dbReference type="Rhea" id="RHEA:41792"/>
        <dbReference type="Rhea" id="RHEA-COMP:9623"/>
        <dbReference type="Rhea" id="RHEA-COMP:9685"/>
        <dbReference type="ChEBI" id="CHEBI:57287"/>
        <dbReference type="ChEBI" id="CHEBI:57384"/>
        <dbReference type="ChEBI" id="CHEBI:64479"/>
        <dbReference type="ChEBI" id="CHEBI:78449"/>
        <dbReference type="EC" id="2.3.1.39"/>
    </reaction>
</comment>
<accession>A0A918ZAV3</accession>
<proteinExistence type="predicted"/>
<dbReference type="EMBL" id="BNBT01000010">
    <property type="protein sequence ID" value="GHE43684.1"/>
    <property type="molecule type" value="Genomic_DNA"/>
</dbReference>
<evidence type="ECO:0000256" key="4">
    <source>
        <dbReference type="ARBA" id="ARBA00048462"/>
    </source>
</evidence>
<dbReference type="InterPro" id="IPR016036">
    <property type="entry name" value="Malonyl_transacylase_ACP-bd"/>
</dbReference>
<dbReference type="RefSeq" id="WP_190134729.1">
    <property type="nucleotide sequence ID" value="NZ_BNBT01000010.1"/>
</dbReference>
<evidence type="ECO:0000313" key="7">
    <source>
        <dbReference type="Proteomes" id="UP000608024"/>
    </source>
</evidence>
<keyword evidence="7" id="KW-1185">Reference proteome</keyword>
<dbReference type="PANTHER" id="PTHR42681:SF1">
    <property type="entry name" value="MALONYL-COA-ACYL CARRIER PROTEIN TRANSACYLASE, MITOCHONDRIAL"/>
    <property type="match status" value="1"/>
</dbReference>
<evidence type="ECO:0000313" key="6">
    <source>
        <dbReference type="EMBL" id="GHE43684.1"/>
    </source>
</evidence>
<dbReference type="SUPFAM" id="SSF52151">
    <property type="entry name" value="FabD/lysophospholipase-like"/>
    <property type="match status" value="1"/>
</dbReference>
<dbReference type="InterPro" id="IPR050858">
    <property type="entry name" value="Mal-CoA-ACP_Trans/PKS_FabD"/>
</dbReference>
<comment type="caution">
    <text evidence="6">The sequence shown here is derived from an EMBL/GenBank/DDBJ whole genome shotgun (WGS) entry which is preliminary data.</text>
</comment>
<dbReference type="GO" id="GO:0005829">
    <property type="term" value="C:cytosol"/>
    <property type="evidence" value="ECO:0007669"/>
    <property type="project" value="TreeGrafter"/>
</dbReference>
<organism evidence="6 7">
    <name type="scientific">Streptomyces longispororuber</name>
    <dbReference type="NCBI Taxonomy" id="68230"/>
    <lineage>
        <taxon>Bacteria</taxon>
        <taxon>Bacillati</taxon>
        <taxon>Actinomycetota</taxon>
        <taxon>Actinomycetes</taxon>
        <taxon>Kitasatosporales</taxon>
        <taxon>Streptomycetaceae</taxon>
        <taxon>Streptomyces</taxon>
    </lineage>
</organism>
<dbReference type="InterPro" id="IPR001227">
    <property type="entry name" value="Ac_transferase_dom_sf"/>
</dbReference>
<name>A0A918ZAV3_9ACTN</name>
<dbReference type="Gene3D" id="3.40.366.10">
    <property type="entry name" value="Malonyl-Coenzyme A Acyl Carrier Protein, domain 2"/>
    <property type="match status" value="1"/>
</dbReference>
<dbReference type="SMART" id="SM00827">
    <property type="entry name" value="PKS_AT"/>
    <property type="match status" value="1"/>
</dbReference>
<evidence type="ECO:0000259" key="5">
    <source>
        <dbReference type="SMART" id="SM00827"/>
    </source>
</evidence>
<evidence type="ECO:0000256" key="2">
    <source>
        <dbReference type="ARBA" id="ARBA00022679"/>
    </source>
</evidence>
<gene>
    <name evidence="6" type="ORF">GCM10018785_11560</name>
</gene>
<dbReference type="GO" id="GO:0004314">
    <property type="term" value="F:[acyl-carrier-protein] S-malonyltransferase activity"/>
    <property type="evidence" value="ECO:0007669"/>
    <property type="project" value="UniProtKB-EC"/>
</dbReference>
<reference evidence="6" key="2">
    <citation type="submission" date="2020-09" db="EMBL/GenBank/DDBJ databases">
        <authorList>
            <person name="Sun Q."/>
            <person name="Ohkuma M."/>
        </authorList>
    </citation>
    <scope>NUCLEOTIDE SEQUENCE</scope>
    <source>
        <strain evidence="6">JCM 4784</strain>
    </source>
</reference>
<dbReference type="AlphaFoldDB" id="A0A918ZAV3"/>
<dbReference type="Pfam" id="PF00698">
    <property type="entry name" value="Acyl_transf_1"/>
    <property type="match status" value="1"/>
</dbReference>
<reference evidence="6" key="1">
    <citation type="journal article" date="2014" name="Int. J. Syst. Evol. Microbiol.">
        <title>Complete genome sequence of Corynebacterium casei LMG S-19264T (=DSM 44701T), isolated from a smear-ripened cheese.</title>
        <authorList>
            <consortium name="US DOE Joint Genome Institute (JGI-PGF)"/>
            <person name="Walter F."/>
            <person name="Albersmeier A."/>
            <person name="Kalinowski J."/>
            <person name="Ruckert C."/>
        </authorList>
    </citation>
    <scope>NUCLEOTIDE SEQUENCE</scope>
    <source>
        <strain evidence="6">JCM 4784</strain>
    </source>
</reference>
<dbReference type="PANTHER" id="PTHR42681">
    <property type="entry name" value="MALONYL-COA-ACYL CARRIER PROTEIN TRANSACYLASE, MITOCHONDRIAL"/>
    <property type="match status" value="1"/>
</dbReference>